<dbReference type="EMBL" id="CM002927">
    <property type="protein sequence ID" value="KGN48580.1"/>
    <property type="molecule type" value="Genomic_DNA"/>
</dbReference>
<evidence type="ECO:0000313" key="2">
    <source>
        <dbReference type="Proteomes" id="UP000029981"/>
    </source>
</evidence>
<dbReference type="Gramene" id="KGN48580">
    <property type="protein sequence ID" value="KGN48580"/>
    <property type="gene ID" value="Csa_6G493880"/>
</dbReference>
<dbReference type="Proteomes" id="UP000029981">
    <property type="component" value="Chromosome 6"/>
</dbReference>
<keyword evidence="2" id="KW-1185">Reference proteome</keyword>
<accession>A0A0A0KFW3</accession>
<gene>
    <name evidence="1" type="ORF">Csa_6G493880</name>
</gene>
<proteinExistence type="predicted"/>
<dbReference type="AlphaFoldDB" id="A0A0A0KFW3"/>
<reference evidence="1 2" key="4">
    <citation type="journal article" date="2011" name="BMC Genomics">
        <title>RNA-Seq improves annotation of protein-coding genes in the cucumber genome.</title>
        <authorList>
            <person name="Li Z."/>
            <person name="Zhang Z."/>
            <person name="Yan P."/>
            <person name="Huang S."/>
            <person name="Fei Z."/>
            <person name="Lin K."/>
        </authorList>
    </citation>
    <scope>NUCLEOTIDE SEQUENCE [LARGE SCALE GENOMIC DNA]</scope>
    <source>
        <strain evidence="2">cv. 9930</strain>
    </source>
</reference>
<organism evidence="1 2">
    <name type="scientific">Cucumis sativus</name>
    <name type="common">Cucumber</name>
    <dbReference type="NCBI Taxonomy" id="3659"/>
    <lineage>
        <taxon>Eukaryota</taxon>
        <taxon>Viridiplantae</taxon>
        <taxon>Streptophyta</taxon>
        <taxon>Embryophyta</taxon>
        <taxon>Tracheophyta</taxon>
        <taxon>Spermatophyta</taxon>
        <taxon>Magnoliopsida</taxon>
        <taxon>eudicotyledons</taxon>
        <taxon>Gunneridae</taxon>
        <taxon>Pentapetalae</taxon>
        <taxon>rosids</taxon>
        <taxon>fabids</taxon>
        <taxon>Cucurbitales</taxon>
        <taxon>Cucurbitaceae</taxon>
        <taxon>Benincaseae</taxon>
        <taxon>Cucumis</taxon>
    </lineage>
</organism>
<protein>
    <submittedName>
        <fullName evidence="1">Uncharacterized protein</fullName>
    </submittedName>
</protein>
<sequence>MSTSPLLTLQREVWNEMIAAPIVDLCALAANKRAFHTCCEMHCVMLLVECGDVVTIP</sequence>
<name>A0A0A0KFW3_CUCSA</name>
<reference evidence="1 2" key="3">
    <citation type="journal article" date="2010" name="BMC Genomics">
        <title>Transcriptome sequencing and comparative analysis of cucumber flowers with different sex types.</title>
        <authorList>
            <person name="Guo S."/>
            <person name="Zheng Y."/>
            <person name="Joung J.G."/>
            <person name="Liu S."/>
            <person name="Zhang Z."/>
            <person name="Crasta O.R."/>
            <person name="Sobral B.W."/>
            <person name="Xu Y."/>
            <person name="Huang S."/>
            <person name="Fei Z."/>
        </authorList>
    </citation>
    <scope>NUCLEOTIDE SEQUENCE [LARGE SCALE GENOMIC DNA]</scope>
    <source>
        <strain evidence="2">cv. 9930</strain>
    </source>
</reference>
<evidence type="ECO:0000313" key="1">
    <source>
        <dbReference type="EMBL" id="KGN48580.1"/>
    </source>
</evidence>
<reference evidence="1 2" key="1">
    <citation type="journal article" date="2009" name="Nat. Genet.">
        <title>The genome of the cucumber, Cucumis sativus L.</title>
        <authorList>
            <person name="Huang S."/>
            <person name="Li R."/>
            <person name="Zhang Z."/>
            <person name="Li L."/>
            <person name="Gu X."/>
            <person name="Fan W."/>
            <person name="Lucas W.J."/>
            <person name="Wang X."/>
            <person name="Xie B."/>
            <person name="Ni P."/>
            <person name="Ren Y."/>
            <person name="Zhu H."/>
            <person name="Li J."/>
            <person name="Lin K."/>
            <person name="Jin W."/>
            <person name="Fei Z."/>
            <person name="Li G."/>
            <person name="Staub J."/>
            <person name="Kilian A."/>
            <person name="van der Vossen E.A."/>
            <person name="Wu Y."/>
            <person name="Guo J."/>
            <person name="He J."/>
            <person name="Jia Z."/>
            <person name="Ren Y."/>
            <person name="Tian G."/>
            <person name="Lu Y."/>
            <person name="Ruan J."/>
            <person name="Qian W."/>
            <person name="Wang M."/>
            <person name="Huang Q."/>
            <person name="Li B."/>
            <person name="Xuan Z."/>
            <person name="Cao J."/>
            <person name="Asan"/>
            <person name="Wu Z."/>
            <person name="Zhang J."/>
            <person name="Cai Q."/>
            <person name="Bai Y."/>
            <person name="Zhao B."/>
            <person name="Han Y."/>
            <person name="Li Y."/>
            <person name="Li X."/>
            <person name="Wang S."/>
            <person name="Shi Q."/>
            <person name="Liu S."/>
            <person name="Cho W.K."/>
            <person name="Kim J.Y."/>
            <person name="Xu Y."/>
            <person name="Heller-Uszynska K."/>
            <person name="Miao H."/>
            <person name="Cheng Z."/>
            <person name="Zhang S."/>
            <person name="Wu J."/>
            <person name="Yang Y."/>
            <person name="Kang H."/>
            <person name="Li M."/>
            <person name="Liang H."/>
            <person name="Ren X."/>
            <person name="Shi Z."/>
            <person name="Wen M."/>
            <person name="Jian M."/>
            <person name="Yang H."/>
            <person name="Zhang G."/>
            <person name="Yang Z."/>
            <person name="Chen R."/>
            <person name="Liu S."/>
            <person name="Li J."/>
            <person name="Ma L."/>
            <person name="Liu H."/>
            <person name="Zhou Y."/>
            <person name="Zhao J."/>
            <person name="Fang X."/>
            <person name="Li G."/>
            <person name="Fang L."/>
            <person name="Li Y."/>
            <person name="Liu D."/>
            <person name="Zheng H."/>
            <person name="Zhang Y."/>
            <person name="Qin N."/>
            <person name="Li Z."/>
            <person name="Yang G."/>
            <person name="Yang S."/>
            <person name="Bolund L."/>
            <person name="Kristiansen K."/>
            <person name="Zheng H."/>
            <person name="Li S."/>
            <person name="Zhang X."/>
            <person name="Yang H."/>
            <person name="Wang J."/>
            <person name="Sun R."/>
            <person name="Zhang B."/>
            <person name="Jiang S."/>
            <person name="Wang J."/>
            <person name="Du Y."/>
            <person name="Li S."/>
        </authorList>
    </citation>
    <scope>NUCLEOTIDE SEQUENCE [LARGE SCALE GENOMIC DNA]</scope>
    <source>
        <strain evidence="2">cv. 9930</strain>
    </source>
</reference>
<reference evidence="1 2" key="2">
    <citation type="journal article" date="2009" name="PLoS ONE">
        <title>An integrated genetic and cytogenetic map of the cucumber genome.</title>
        <authorList>
            <person name="Ren Y."/>
            <person name="Zhang Z."/>
            <person name="Liu J."/>
            <person name="Staub J.E."/>
            <person name="Han Y."/>
            <person name="Cheng Z."/>
            <person name="Li X."/>
            <person name="Lu J."/>
            <person name="Miao H."/>
            <person name="Kang H."/>
            <person name="Xie B."/>
            <person name="Gu X."/>
            <person name="Wang X."/>
            <person name="Du Y."/>
            <person name="Jin W."/>
            <person name="Huang S."/>
        </authorList>
    </citation>
    <scope>NUCLEOTIDE SEQUENCE [LARGE SCALE GENOMIC DNA]</scope>
    <source>
        <strain evidence="2">cv. 9930</strain>
    </source>
</reference>